<dbReference type="Proteomes" id="UP001055811">
    <property type="component" value="Linkage Group LG03"/>
</dbReference>
<comment type="caution">
    <text evidence="1">The sequence shown here is derived from an EMBL/GenBank/DDBJ whole genome shotgun (WGS) entry which is preliminary data.</text>
</comment>
<organism evidence="1 2">
    <name type="scientific">Cichorium intybus</name>
    <name type="common">Chicory</name>
    <dbReference type="NCBI Taxonomy" id="13427"/>
    <lineage>
        <taxon>Eukaryota</taxon>
        <taxon>Viridiplantae</taxon>
        <taxon>Streptophyta</taxon>
        <taxon>Embryophyta</taxon>
        <taxon>Tracheophyta</taxon>
        <taxon>Spermatophyta</taxon>
        <taxon>Magnoliopsida</taxon>
        <taxon>eudicotyledons</taxon>
        <taxon>Gunneridae</taxon>
        <taxon>Pentapetalae</taxon>
        <taxon>asterids</taxon>
        <taxon>campanulids</taxon>
        <taxon>Asterales</taxon>
        <taxon>Asteraceae</taxon>
        <taxon>Cichorioideae</taxon>
        <taxon>Cichorieae</taxon>
        <taxon>Cichoriinae</taxon>
        <taxon>Cichorium</taxon>
    </lineage>
</organism>
<sequence>MEAHLHPTLTLFVFTVILAICFPAIWCQETRPFDVCGQSVECGGIPIDYPFWGSDLPAYCGHPGFQLTCESNVPLLNYQSVNYRVLDTNTSTQTITIARKDLWANICPQFLYNTSYSSLFFQDDNFGQRNVSLYYECNTDLRLKPLGANFKFTCNVNDSESDGYFFRTDLIAPNMTNFLAQCKNHIDVPVNQSSAARLASTAATTEDLRSALMAGFNLQWTAPDDKCYQCIRSNGRCGSNLSLPELFVCYCDSGNFSVTCNSTNGSGGKYY</sequence>
<gene>
    <name evidence="1" type="ORF">L2E82_18535</name>
</gene>
<reference evidence="2" key="1">
    <citation type="journal article" date="2022" name="Mol. Ecol. Resour.">
        <title>The genomes of chicory, endive, great burdock and yacon provide insights into Asteraceae palaeo-polyploidization history and plant inulin production.</title>
        <authorList>
            <person name="Fan W."/>
            <person name="Wang S."/>
            <person name="Wang H."/>
            <person name="Wang A."/>
            <person name="Jiang F."/>
            <person name="Liu H."/>
            <person name="Zhao H."/>
            <person name="Xu D."/>
            <person name="Zhang Y."/>
        </authorList>
    </citation>
    <scope>NUCLEOTIDE SEQUENCE [LARGE SCALE GENOMIC DNA]</scope>
    <source>
        <strain evidence="2">cv. Punajuju</strain>
    </source>
</reference>
<dbReference type="EMBL" id="CM042011">
    <property type="protein sequence ID" value="KAI3768103.1"/>
    <property type="molecule type" value="Genomic_DNA"/>
</dbReference>
<keyword evidence="2" id="KW-1185">Reference proteome</keyword>
<protein>
    <submittedName>
        <fullName evidence="1">Uncharacterized protein</fullName>
    </submittedName>
</protein>
<name>A0ACB9FB30_CICIN</name>
<evidence type="ECO:0000313" key="1">
    <source>
        <dbReference type="EMBL" id="KAI3768103.1"/>
    </source>
</evidence>
<evidence type="ECO:0000313" key="2">
    <source>
        <dbReference type="Proteomes" id="UP001055811"/>
    </source>
</evidence>
<reference evidence="1 2" key="2">
    <citation type="journal article" date="2022" name="Mol. Ecol. Resour.">
        <title>The genomes of chicory, endive, great burdock and yacon provide insights into Asteraceae paleo-polyploidization history and plant inulin production.</title>
        <authorList>
            <person name="Fan W."/>
            <person name="Wang S."/>
            <person name="Wang H."/>
            <person name="Wang A."/>
            <person name="Jiang F."/>
            <person name="Liu H."/>
            <person name="Zhao H."/>
            <person name="Xu D."/>
            <person name="Zhang Y."/>
        </authorList>
    </citation>
    <scope>NUCLEOTIDE SEQUENCE [LARGE SCALE GENOMIC DNA]</scope>
    <source>
        <strain evidence="2">cv. Punajuju</strain>
        <tissue evidence="1">Leaves</tissue>
    </source>
</reference>
<proteinExistence type="predicted"/>
<accession>A0ACB9FB30</accession>